<evidence type="ECO:0000313" key="1">
    <source>
        <dbReference type="EMBL" id="KAF2630805.1"/>
    </source>
</evidence>
<organism evidence="1 2">
    <name type="scientific">Macroventuria anomochaeta</name>
    <dbReference type="NCBI Taxonomy" id="301207"/>
    <lineage>
        <taxon>Eukaryota</taxon>
        <taxon>Fungi</taxon>
        <taxon>Dikarya</taxon>
        <taxon>Ascomycota</taxon>
        <taxon>Pezizomycotina</taxon>
        <taxon>Dothideomycetes</taxon>
        <taxon>Pleosporomycetidae</taxon>
        <taxon>Pleosporales</taxon>
        <taxon>Pleosporineae</taxon>
        <taxon>Didymellaceae</taxon>
        <taxon>Macroventuria</taxon>
    </lineage>
</organism>
<sequence length="362" mass="39897">MYPHSRQSNQYPIPAPPPQQQRPGAGPLPPPPQLHDPTQQIMHLPAPGQQQQPPPQQMQPQILYRDMPPNDQNGDYVGQHNGKTYRLRVDQQPIRARMCGFGDKDRRPITPPPCIRLILCDAATGQEIDANDIDTTFYTLVVDLWHEDTSRGACNLVRHSSAAPTVSISSSVTTSFPPAPDRQMFLGHMSYNAYGQPVPAPHPYGQPQYYGGQAPPGFPSYGANYAQPAVPATNSSSNHTRNLIGQTSVNAFKLNDPEGKPGFWFVLQDLSVRTEGTFRLKFMIFNIGSGENVNSILAHGEKTPMLASCFSDPFTVYSAKKFPGVIESTTLSKCFAQQGIKIPIRKDGPRTLANQSEYDADD</sequence>
<dbReference type="Proteomes" id="UP000799754">
    <property type="component" value="Unassembled WGS sequence"/>
</dbReference>
<name>A0ACB6SB44_9PLEO</name>
<accession>A0ACB6SB44</accession>
<reference evidence="1" key="1">
    <citation type="journal article" date="2020" name="Stud. Mycol.">
        <title>101 Dothideomycetes genomes: a test case for predicting lifestyles and emergence of pathogens.</title>
        <authorList>
            <person name="Haridas S."/>
            <person name="Albert R."/>
            <person name="Binder M."/>
            <person name="Bloem J."/>
            <person name="Labutti K."/>
            <person name="Salamov A."/>
            <person name="Andreopoulos B."/>
            <person name="Baker S."/>
            <person name="Barry K."/>
            <person name="Bills G."/>
            <person name="Bluhm B."/>
            <person name="Cannon C."/>
            <person name="Castanera R."/>
            <person name="Culley D."/>
            <person name="Daum C."/>
            <person name="Ezra D."/>
            <person name="Gonzalez J."/>
            <person name="Henrissat B."/>
            <person name="Kuo A."/>
            <person name="Liang C."/>
            <person name="Lipzen A."/>
            <person name="Lutzoni F."/>
            <person name="Magnuson J."/>
            <person name="Mondo S."/>
            <person name="Nolan M."/>
            <person name="Ohm R."/>
            <person name="Pangilinan J."/>
            <person name="Park H.-J."/>
            <person name="Ramirez L."/>
            <person name="Alfaro M."/>
            <person name="Sun H."/>
            <person name="Tritt A."/>
            <person name="Yoshinaga Y."/>
            <person name="Zwiers L.-H."/>
            <person name="Turgeon B."/>
            <person name="Goodwin S."/>
            <person name="Spatafora J."/>
            <person name="Crous P."/>
            <person name="Grigoriev I."/>
        </authorList>
    </citation>
    <scope>NUCLEOTIDE SEQUENCE</scope>
    <source>
        <strain evidence="1">CBS 525.71</strain>
    </source>
</reference>
<comment type="caution">
    <text evidence="1">The sequence shown here is derived from an EMBL/GenBank/DDBJ whole genome shotgun (WGS) entry which is preliminary data.</text>
</comment>
<keyword evidence="2" id="KW-1185">Reference proteome</keyword>
<gene>
    <name evidence="1" type="ORF">BU25DRAFT_248150</name>
</gene>
<proteinExistence type="predicted"/>
<protein>
    <submittedName>
        <fullName evidence="1">Uncharacterized protein</fullName>
    </submittedName>
</protein>
<evidence type="ECO:0000313" key="2">
    <source>
        <dbReference type="Proteomes" id="UP000799754"/>
    </source>
</evidence>
<dbReference type="EMBL" id="MU006706">
    <property type="protein sequence ID" value="KAF2630805.1"/>
    <property type="molecule type" value="Genomic_DNA"/>
</dbReference>